<evidence type="ECO:0000313" key="1">
    <source>
        <dbReference type="EMBL" id="MBU9723897.1"/>
    </source>
</evidence>
<dbReference type="RefSeq" id="WP_176371367.1">
    <property type="nucleotide sequence ID" value="NZ_JAHQCR010000088.1"/>
</dbReference>
<sequence length="86" mass="9867">MTNSNYLQGAVQEIEHIMSNAEEQLNDSKRIQPGDAEAFTQAQVQLEQANMELEKMLLSSNAEQRDQLTRLQQQVHQLQNRMILGL</sequence>
<keyword evidence="2" id="KW-1185">Reference proteome</keyword>
<name>A0ABS6K2B1_9BACI</name>
<proteinExistence type="predicted"/>
<reference evidence="1 2" key="1">
    <citation type="submission" date="2021-06" db="EMBL/GenBank/DDBJ databases">
        <title>Bacillus sp. RD4P76, an endophyte from a halophyte.</title>
        <authorList>
            <person name="Sun J.-Q."/>
        </authorList>
    </citation>
    <scope>NUCLEOTIDE SEQUENCE [LARGE SCALE GENOMIC DNA]</scope>
    <source>
        <strain evidence="1 2">JCM 17098</strain>
    </source>
</reference>
<dbReference type="Pfam" id="PF10732">
    <property type="entry name" value="DUF2524"/>
    <property type="match status" value="1"/>
</dbReference>
<dbReference type="InterPro" id="IPR019668">
    <property type="entry name" value="Uncharacterised_YtzC"/>
</dbReference>
<comment type="caution">
    <text evidence="1">The sequence shown here is derived from an EMBL/GenBank/DDBJ whole genome shotgun (WGS) entry which is preliminary data.</text>
</comment>
<protein>
    <submittedName>
        <fullName evidence="1">YtzC family protein</fullName>
    </submittedName>
</protein>
<evidence type="ECO:0000313" key="2">
    <source>
        <dbReference type="Proteomes" id="UP000790580"/>
    </source>
</evidence>
<dbReference type="EMBL" id="JAHQCR010000088">
    <property type="protein sequence ID" value="MBU9723897.1"/>
    <property type="molecule type" value="Genomic_DNA"/>
</dbReference>
<accession>A0ABS6K2B1</accession>
<organism evidence="1 2">
    <name type="scientific">Evansella alkalicola</name>
    <dbReference type="NCBI Taxonomy" id="745819"/>
    <lineage>
        <taxon>Bacteria</taxon>
        <taxon>Bacillati</taxon>
        <taxon>Bacillota</taxon>
        <taxon>Bacilli</taxon>
        <taxon>Bacillales</taxon>
        <taxon>Bacillaceae</taxon>
        <taxon>Evansella</taxon>
    </lineage>
</organism>
<dbReference type="Proteomes" id="UP000790580">
    <property type="component" value="Unassembled WGS sequence"/>
</dbReference>
<gene>
    <name evidence="1" type="ORF">KS407_20970</name>
</gene>